<proteinExistence type="predicted"/>
<keyword evidence="1" id="KW-0732">Signal</keyword>
<keyword evidence="2" id="KW-0547">Nucleotide-binding</keyword>
<feature type="signal peptide" evidence="1">
    <location>
        <begin position="1"/>
        <end position="23"/>
    </location>
</feature>
<evidence type="ECO:0000256" key="1">
    <source>
        <dbReference type="SAM" id="SignalP"/>
    </source>
</evidence>
<name>A0A1Q8YGJ3_9BURK</name>
<dbReference type="RefSeq" id="WP_075586151.1">
    <property type="nucleotide sequence ID" value="NZ_MSYM01000011.1"/>
</dbReference>
<gene>
    <name evidence="2" type="ORF">BLL52_1771</name>
</gene>
<reference evidence="2 3" key="1">
    <citation type="submission" date="2017-01" db="EMBL/GenBank/DDBJ databases">
        <title>Genome sequence of Rhodoferax antarcticus ANT.BR, a psychrophilic purple nonsulfur bacterium from an Antarctic microbial mat.</title>
        <authorList>
            <person name="Baker J."/>
            <person name="Riester C."/>
            <person name="Skinner B."/>
            <person name="Newell A."/>
            <person name="Swingley W."/>
            <person name="Madigan M."/>
            <person name="Jung D."/>
            <person name="Asao M."/>
            <person name="Chen M."/>
            <person name="Loughlin P."/>
            <person name="Pan H."/>
            <person name="Lin S."/>
            <person name="Li N."/>
            <person name="Shaw J."/>
            <person name="Prado M."/>
            <person name="Sherman C."/>
            <person name="Li X."/>
            <person name="Tang J."/>
            <person name="Blankenship R."/>
            <person name="Zhao T."/>
            <person name="Touchman J."/>
            <person name="Sattley M."/>
        </authorList>
    </citation>
    <scope>NUCLEOTIDE SEQUENCE [LARGE SCALE GENOMIC DNA]</scope>
    <source>
        <strain evidence="2 3">ANT.BR</strain>
    </source>
</reference>
<protein>
    <submittedName>
        <fullName evidence="2">Nucleic acid binding, OB-fold, tRNA/helicase-type</fullName>
    </submittedName>
</protein>
<comment type="caution">
    <text evidence="2">The sequence shown here is derived from an EMBL/GenBank/DDBJ whole genome shotgun (WGS) entry which is preliminary data.</text>
</comment>
<dbReference type="AlphaFoldDB" id="A0A1Q8YGJ3"/>
<dbReference type="EMBL" id="MSYM01000011">
    <property type="protein sequence ID" value="OLP07020.1"/>
    <property type="molecule type" value="Genomic_DNA"/>
</dbReference>
<evidence type="ECO:0000313" key="3">
    <source>
        <dbReference type="Proteomes" id="UP000185911"/>
    </source>
</evidence>
<dbReference type="STRING" id="81479.RA876_03245"/>
<keyword evidence="2" id="KW-0378">Hydrolase</keyword>
<feature type="chain" id="PRO_5012841832" evidence="1">
    <location>
        <begin position="24"/>
        <end position="233"/>
    </location>
</feature>
<accession>A0A1Q8YGJ3</accession>
<evidence type="ECO:0000313" key="2">
    <source>
        <dbReference type="EMBL" id="OLP07020.1"/>
    </source>
</evidence>
<dbReference type="GO" id="GO:0004386">
    <property type="term" value="F:helicase activity"/>
    <property type="evidence" value="ECO:0007669"/>
    <property type="project" value="UniProtKB-KW"/>
</dbReference>
<organism evidence="2 3">
    <name type="scientific">Rhodoferax antarcticus ANT.BR</name>
    <dbReference type="NCBI Taxonomy" id="1111071"/>
    <lineage>
        <taxon>Bacteria</taxon>
        <taxon>Pseudomonadati</taxon>
        <taxon>Pseudomonadota</taxon>
        <taxon>Betaproteobacteria</taxon>
        <taxon>Burkholderiales</taxon>
        <taxon>Comamonadaceae</taxon>
        <taxon>Rhodoferax</taxon>
    </lineage>
</organism>
<dbReference type="Proteomes" id="UP000185911">
    <property type="component" value="Unassembled WGS sequence"/>
</dbReference>
<keyword evidence="3" id="KW-1185">Reference proteome</keyword>
<keyword evidence="2" id="KW-0067">ATP-binding</keyword>
<keyword evidence="2" id="KW-0347">Helicase</keyword>
<sequence>MKLFTLHKLLGVGLIAAAPLLHATPSAKPTAGEKITGVVLQVRDVAPYTYLRIKTGKGEQWAVVDKAAVAKGSTVSVEAQMVMDNFESKSLGKTFTSIVFGSLVGAPAGAGNPHEGVAQVAPVAVAKLAKASGNNAYTVADLYAKAGQLNNKPVRLSATVVKFSADIMGKNWLHLQDGSGSAVTQNHDILATSSASAQIGDVLTVSGTLRSNVDLGMGYTYKVLIESATLSKP</sequence>